<keyword evidence="1" id="KW-1133">Transmembrane helix</keyword>
<gene>
    <name evidence="3" type="ORF">D7231_16535</name>
</gene>
<proteinExistence type="predicted"/>
<evidence type="ECO:0000259" key="2">
    <source>
        <dbReference type="Pfam" id="PF02517"/>
    </source>
</evidence>
<dbReference type="InterPro" id="IPR003675">
    <property type="entry name" value="Rce1/LyrA-like_dom"/>
</dbReference>
<feature type="transmembrane region" description="Helical" evidence="1">
    <location>
        <begin position="58"/>
        <end position="76"/>
    </location>
</feature>
<keyword evidence="3" id="KW-0378">Hydrolase</keyword>
<dbReference type="PANTHER" id="PTHR43592:SF15">
    <property type="entry name" value="CAAX AMINO TERMINAL PROTEASE FAMILY PROTEIN"/>
    <property type="match status" value="1"/>
</dbReference>
<dbReference type="EMBL" id="RBAM01000006">
    <property type="protein sequence ID" value="RKN71797.1"/>
    <property type="molecule type" value="Genomic_DNA"/>
</dbReference>
<dbReference type="OrthoDB" id="4772204at2"/>
<accession>A0A3B0BIX8</accession>
<dbReference type="GO" id="GO:0004175">
    <property type="term" value="F:endopeptidase activity"/>
    <property type="evidence" value="ECO:0007669"/>
    <property type="project" value="UniProtKB-ARBA"/>
</dbReference>
<keyword evidence="1" id="KW-0472">Membrane</keyword>
<feature type="transmembrane region" description="Helical" evidence="1">
    <location>
        <begin position="82"/>
        <end position="103"/>
    </location>
</feature>
<comment type="caution">
    <text evidence="3">The sequence shown here is derived from an EMBL/GenBank/DDBJ whole genome shotgun (WGS) entry which is preliminary data.</text>
</comment>
<name>A0A3B0BIX8_9ACTN</name>
<evidence type="ECO:0000313" key="4">
    <source>
        <dbReference type="Proteomes" id="UP000270343"/>
    </source>
</evidence>
<feature type="transmembrane region" description="Helical" evidence="1">
    <location>
        <begin position="32"/>
        <end position="51"/>
    </location>
</feature>
<keyword evidence="3" id="KW-0645">Protease</keyword>
<protein>
    <submittedName>
        <fullName evidence="3">CPBP family intramembrane metalloprotease</fullName>
    </submittedName>
</protein>
<feature type="domain" description="CAAX prenyl protease 2/Lysostaphin resistance protein A-like" evidence="2">
    <location>
        <begin position="3"/>
        <end position="92"/>
    </location>
</feature>
<dbReference type="AlphaFoldDB" id="A0A3B0BIX8"/>
<sequence>MLLAVIVGFAVVNGIAEEFLYRGFLLTELRTLLGTAPAVVLQAVVFGVAHLSGFPSGWPGAAMAAAWGIVLGVIRIRSEGILAAWVAHLVADSAIGAIGVFLLF</sequence>
<evidence type="ECO:0000313" key="3">
    <source>
        <dbReference type="EMBL" id="RKN71797.1"/>
    </source>
</evidence>
<dbReference type="Pfam" id="PF02517">
    <property type="entry name" value="Rce1-like"/>
    <property type="match status" value="1"/>
</dbReference>
<dbReference type="GO" id="GO:0006508">
    <property type="term" value="P:proteolysis"/>
    <property type="evidence" value="ECO:0007669"/>
    <property type="project" value="UniProtKB-KW"/>
</dbReference>
<dbReference type="GO" id="GO:0080120">
    <property type="term" value="P:CAAX-box protein maturation"/>
    <property type="evidence" value="ECO:0007669"/>
    <property type="project" value="UniProtKB-ARBA"/>
</dbReference>
<keyword evidence="4" id="KW-1185">Reference proteome</keyword>
<dbReference type="Proteomes" id="UP000270343">
    <property type="component" value="Unassembled WGS sequence"/>
</dbReference>
<dbReference type="GO" id="GO:0008237">
    <property type="term" value="F:metallopeptidase activity"/>
    <property type="evidence" value="ECO:0007669"/>
    <property type="project" value="UniProtKB-KW"/>
</dbReference>
<keyword evidence="3" id="KW-0482">Metalloprotease</keyword>
<evidence type="ECO:0000256" key="1">
    <source>
        <dbReference type="SAM" id="Phobius"/>
    </source>
</evidence>
<organism evidence="3 4">
    <name type="scientific">Streptomyces klenkii</name>
    <dbReference type="NCBI Taxonomy" id="1420899"/>
    <lineage>
        <taxon>Bacteria</taxon>
        <taxon>Bacillati</taxon>
        <taxon>Actinomycetota</taxon>
        <taxon>Actinomycetes</taxon>
        <taxon>Kitasatosporales</taxon>
        <taxon>Streptomycetaceae</taxon>
        <taxon>Streptomyces</taxon>
    </lineage>
</organism>
<dbReference type="PANTHER" id="PTHR43592">
    <property type="entry name" value="CAAX AMINO TERMINAL PROTEASE"/>
    <property type="match status" value="1"/>
</dbReference>
<keyword evidence="1" id="KW-0812">Transmembrane</keyword>
<reference evidence="3 4" key="1">
    <citation type="journal article" date="2015" name="Antonie Van Leeuwenhoek">
        <title>Streptomyces klenkii sp. nov., isolated from deep marine sediment.</title>
        <authorList>
            <person name="Veyisoglu A."/>
            <person name="Sahin N."/>
        </authorList>
    </citation>
    <scope>NUCLEOTIDE SEQUENCE [LARGE SCALE GENOMIC DNA]</scope>
    <source>
        <strain evidence="3 4">KCTC 29202</strain>
    </source>
</reference>